<name>A0A1B6PA28_SORBI</name>
<protein>
    <submittedName>
        <fullName evidence="2">Uncharacterized protein</fullName>
    </submittedName>
</protein>
<sequence length="70" mass="7689">MKPYGPGAVYMHKIFFRLPSLIGNNWLLLATVMILKPNEEAIWFLLHSLVLTNARTHAGALVATGTGRVG</sequence>
<keyword evidence="1" id="KW-0812">Transmembrane</keyword>
<reference evidence="2 3" key="1">
    <citation type="journal article" date="2009" name="Nature">
        <title>The Sorghum bicolor genome and the diversification of grasses.</title>
        <authorList>
            <person name="Paterson A.H."/>
            <person name="Bowers J.E."/>
            <person name="Bruggmann R."/>
            <person name="Dubchak I."/>
            <person name="Grimwood J."/>
            <person name="Gundlach H."/>
            <person name="Haberer G."/>
            <person name="Hellsten U."/>
            <person name="Mitros T."/>
            <person name="Poliakov A."/>
            <person name="Schmutz J."/>
            <person name="Spannagl M."/>
            <person name="Tang H."/>
            <person name="Wang X."/>
            <person name="Wicker T."/>
            <person name="Bharti A.K."/>
            <person name="Chapman J."/>
            <person name="Feltus F.A."/>
            <person name="Gowik U."/>
            <person name="Grigoriev I.V."/>
            <person name="Lyons E."/>
            <person name="Maher C.A."/>
            <person name="Martis M."/>
            <person name="Narechania A."/>
            <person name="Otillar R.P."/>
            <person name="Penning B.W."/>
            <person name="Salamov A.A."/>
            <person name="Wang Y."/>
            <person name="Zhang L."/>
            <person name="Carpita N.C."/>
            <person name="Freeling M."/>
            <person name="Gingle A.R."/>
            <person name="Hash C.T."/>
            <person name="Keller B."/>
            <person name="Klein P."/>
            <person name="Kresovich S."/>
            <person name="McCann M.C."/>
            <person name="Ming R."/>
            <person name="Peterson D.G."/>
            <person name="Mehboob-ur-Rahman"/>
            <person name="Ware D."/>
            <person name="Westhoff P."/>
            <person name="Mayer K.F."/>
            <person name="Messing J."/>
            <person name="Rokhsar D.S."/>
        </authorList>
    </citation>
    <scope>NUCLEOTIDE SEQUENCE [LARGE SCALE GENOMIC DNA]</scope>
    <source>
        <strain evidence="3">cv. BTx623</strain>
    </source>
</reference>
<reference evidence="3" key="2">
    <citation type="journal article" date="2018" name="Plant J.">
        <title>The Sorghum bicolor reference genome: improved assembly, gene annotations, a transcriptome atlas, and signatures of genome organization.</title>
        <authorList>
            <person name="McCormick R.F."/>
            <person name="Truong S.K."/>
            <person name="Sreedasyam A."/>
            <person name="Jenkins J."/>
            <person name="Shu S."/>
            <person name="Sims D."/>
            <person name="Kennedy M."/>
            <person name="Amirebrahimi M."/>
            <person name="Weers B.D."/>
            <person name="McKinley B."/>
            <person name="Mattison A."/>
            <person name="Morishige D.T."/>
            <person name="Grimwood J."/>
            <person name="Schmutz J."/>
            <person name="Mullet J.E."/>
        </authorList>
    </citation>
    <scope>NUCLEOTIDE SEQUENCE [LARGE SCALE GENOMIC DNA]</scope>
    <source>
        <strain evidence="3">cv. BTx623</strain>
    </source>
</reference>
<feature type="transmembrane region" description="Helical" evidence="1">
    <location>
        <begin position="14"/>
        <end position="35"/>
    </location>
</feature>
<dbReference type="EMBL" id="CM000768">
    <property type="protein sequence ID" value="KXG22461.1"/>
    <property type="molecule type" value="Genomic_DNA"/>
</dbReference>
<keyword evidence="1" id="KW-0472">Membrane</keyword>
<organism evidence="2 3">
    <name type="scientific">Sorghum bicolor</name>
    <name type="common">Sorghum</name>
    <name type="synonym">Sorghum vulgare</name>
    <dbReference type="NCBI Taxonomy" id="4558"/>
    <lineage>
        <taxon>Eukaryota</taxon>
        <taxon>Viridiplantae</taxon>
        <taxon>Streptophyta</taxon>
        <taxon>Embryophyta</taxon>
        <taxon>Tracheophyta</taxon>
        <taxon>Spermatophyta</taxon>
        <taxon>Magnoliopsida</taxon>
        <taxon>Liliopsida</taxon>
        <taxon>Poales</taxon>
        <taxon>Poaceae</taxon>
        <taxon>PACMAD clade</taxon>
        <taxon>Panicoideae</taxon>
        <taxon>Andropogonodae</taxon>
        <taxon>Andropogoneae</taxon>
        <taxon>Sorghinae</taxon>
        <taxon>Sorghum</taxon>
    </lineage>
</organism>
<gene>
    <name evidence="2" type="ORF">SORBI_3009G217800</name>
</gene>
<dbReference type="AlphaFoldDB" id="A0A1B6PA28"/>
<proteinExistence type="predicted"/>
<dbReference type="InParanoid" id="A0A1B6PA28"/>
<evidence type="ECO:0000313" key="2">
    <source>
        <dbReference type="EMBL" id="KXG22461.1"/>
    </source>
</evidence>
<accession>A0A1B6PA28</accession>
<dbReference type="Proteomes" id="UP000000768">
    <property type="component" value="Chromosome 9"/>
</dbReference>
<keyword evidence="1" id="KW-1133">Transmembrane helix</keyword>
<evidence type="ECO:0000313" key="3">
    <source>
        <dbReference type="Proteomes" id="UP000000768"/>
    </source>
</evidence>
<evidence type="ECO:0000256" key="1">
    <source>
        <dbReference type="SAM" id="Phobius"/>
    </source>
</evidence>
<keyword evidence="3" id="KW-1185">Reference proteome</keyword>
<dbReference type="Gramene" id="KXG22461">
    <property type="protein sequence ID" value="KXG22461"/>
    <property type="gene ID" value="SORBI_3009G217800"/>
</dbReference>